<proteinExistence type="predicted"/>
<keyword evidence="2" id="KW-1185">Reference proteome</keyword>
<dbReference type="GO" id="GO:0000145">
    <property type="term" value="C:exocyst"/>
    <property type="evidence" value="ECO:0007669"/>
    <property type="project" value="InterPro"/>
</dbReference>
<evidence type="ECO:0000313" key="1">
    <source>
        <dbReference type="EMBL" id="GCC38846.1"/>
    </source>
</evidence>
<sequence>MLPLGGFSFRDVVGHEELAAHIRKQQLKPLLPPETVQQLEDRCIALVKTQITKNMDEELSVEKEKWQQGTDTYQSELSTKVIQ</sequence>
<dbReference type="EMBL" id="BEZZ01013876">
    <property type="protein sequence ID" value="GCC38846.1"/>
    <property type="molecule type" value="Genomic_DNA"/>
</dbReference>
<comment type="caution">
    <text evidence="1">The sequence shown here is derived from an EMBL/GenBank/DDBJ whole genome shotgun (WGS) entry which is preliminary data.</text>
</comment>
<gene>
    <name evidence="1" type="ORF">chiPu_0022977</name>
</gene>
<dbReference type="AlphaFoldDB" id="A0A401T846"/>
<dbReference type="GO" id="GO:0006887">
    <property type="term" value="P:exocytosis"/>
    <property type="evidence" value="ECO:0007669"/>
    <property type="project" value="InterPro"/>
</dbReference>
<dbReference type="GO" id="GO:0051601">
    <property type="term" value="P:exocyst localization"/>
    <property type="evidence" value="ECO:0007669"/>
    <property type="project" value="TreeGrafter"/>
</dbReference>
<feature type="non-terminal residue" evidence="1">
    <location>
        <position position="83"/>
    </location>
</feature>
<accession>A0A401T846</accession>
<dbReference type="PANTHER" id="PTHR21292">
    <property type="entry name" value="EXOCYST COMPLEX COMPONENT SEC6-RELATED"/>
    <property type="match status" value="1"/>
</dbReference>
<dbReference type="GO" id="GO:0000149">
    <property type="term" value="F:SNARE binding"/>
    <property type="evidence" value="ECO:0007669"/>
    <property type="project" value="TreeGrafter"/>
</dbReference>
<protein>
    <submittedName>
        <fullName evidence="1">Uncharacterized protein</fullName>
    </submittedName>
</protein>
<dbReference type="STRING" id="137246.A0A401T846"/>
<name>A0A401T846_CHIPU</name>
<organism evidence="1 2">
    <name type="scientific">Chiloscyllium punctatum</name>
    <name type="common">Brownbanded bambooshark</name>
    <name type="synonym">Hemiscyllium punctatum</name>
    <dbReference type="NCBI Taxonomy" id="137246"/>
    <lineage>
        <taxon>Eukaryota</taxon>
        <taxon>Metazoa</taxon>
        <taxon>Chordata</taxon>
        <taxon>Craniata</taxon>
        <taxon>Vertebrata</taxon>
        <taxon>Chondrichthyes</taxon>
        <taxon>Elasmobranchii</taxon>
        <taxon>Galeomorphii</taxon>
        <taxon>Galeoidea</taxon>
        <taxon>Orectolobiformes</taxon>
        <taxon>Hemiscylliidae</taxon>
        <taxon>Chiloscyllium</taxon>
    </lineage>
</organism>
<dbReference type="Proteomes" id="UP000287033">
    <property type="component" value="Unassembled WGS sequence"/>
</dbReference>
<dbReference type="OrthoDB" id="9948828at2759"/>
<reference evidence="1 2" key="1">
    <citation type="journal article" date="2018" name="Nat. Ecol. Evol.">
        <title>Shark genomes provide insights into elasmobranch evolution and the origin of vertebrates.</title>
        <authorList>
            <person name="Hara Y"/>
            <person name="Yamaguchi K"/>
            <person name="Onimaru K"/>
            <person name="Kadota M"/>
            <person name="Koyanagi M"/>
            <person name="Keeley SD"/>
            <person name="Tatsumi K"/>
            <person name="Tanaka K"/>
            <person name="Motone F"/>
            <person name="Kageyama Y"/>
            <person name="Nozu R"/>
            <person name="Adachi N"/>
            <person name="Nishimura O"/>
            <person name="Nakagawa R"/>
            <person name="Tanegashima C"/>
            <person name="Kiyatake I"/>
            <person name="Matsumoto R"/>
            <person name="Murakumo K"/>
            <person name="Nishida K"/>
            <person name="Terakita A"/>
            <person name="Kuratani S"/>
            <person name="Sato K"/>
            <person name="Hyodo S Kuraku.S."/>
        </authorList>
    </citation>
    <scope>NUCLEOTIDE SEQUENCE [LARGE SCALE GENOMIC DNA]</scope>
</reference>
<dbReference type="PANTHER" id="PTHR21292:SF7">
    <property type="entry name" value="EXOCYST COMPLEX COMPONENT 3-LIKE 2"/>
    <property type="match status" value="1"/>
</dbReference>
<evidence type="ECO:0000313" key="2">
    <source>
        <dbReference type="Proteomes" id="UP000287033"/>
    </source>
</evidence>
<dbReference type="InterPro" id="IPR010326">
    <property type="entry name" value="EXOC3/Sec6"/>
</dbReference>